<keyword evidence="7" id="KW-0238">DNA-binding</keyword>
<dbReference type="Gene3D" id="1.10.10.60">
    <property type="entry name" value="Homeodomain-like"/>
    <property type="match status" value="1"/>
</dbReference>
<keyword evidence="3" id="KW-0808">Transferase</keyword>
<reference evidence="11 12" key="1">
    <citation type="submission" date="2016-11" db="EMBL/GenBank/DDBJ databases">
        <title>Paenibacillus species isolates.</title>
        <authorList>
            <person name="Beno S.M."/>
        </authorList>
    </citation>
    <scope>NUCLEOTIDE SEQUENCE [LARGE SCALE GENOMIC DNA]</scope>
    <source>
        <strain evidence="11 12">FSL F4-0100</strain>
    </source>
</reference>
<comment type="similarity">
    <text evidence="1">Belongs to the sigma-54 factor family.</text>
</comment>
<feature type="domain" description="RNA polymerase sigma factor 54 core-binding" evidence="10">
    <location>
        <begin position="80"/>
        <end position="262"/>
    </location>
</feature>
<dbReference type="PANTHER" id="PTHR32248:SF4">
    <property type="entry name" value="RNA POLYMERASE SIGMA-54 FACTOR"/>
    <property type="match status" value="1"/>
</dbReference>
<keyword evidence="6" id="KW-0731">Sigma factor</keyword>
<dbReference type="EMBL" id="MRTF01000002">
    <property type="protein sequence ID" value="OME95339.1"/>
    <property type="molecule type" value="Genomic_DNA"/>
</dbReference>
<feature type="domain" description="RNA polymerase sigma factor 54 DNA-binding" evidence="9">
    <location>
        <begin position="278"/>
        <end position="436"/>
    </location>
</feature>
<dbReference type="Pfam" id="PF04963">
    <property type="entry name" value="Sigma54_CBD"/>
    <property type="match status" value="1"/>
</dbReference>
<dbReference type="PROSITE" id="PS50044">
    <property type="entry name" value="SIGMA54_3"/>
    <property type="match status" value="1"/>
</dbReference>
<dbReference type="InterPro" id="IPR007046">
    <property type="entry name" value="RNA_pol_sigma_54_core-bd"/>
</dbReference>
<dbReference type="InterPro" id="IPR007634">
    <property type="entry name" value="RNA_pol_sigma_54_DNA-bd"/>
</dbReference>
<dbReference type="Pfam" id="PF00309">
    <property type="entry name" value="Sigma54_AID"/>
    <property type="match status" value="1"/>
</dbReference>
<evidence type="ECO:0000259" key="10">
    <source>
        <dbReference type="Pfam" id="PF04963"/>
    </source>
</evidence>
<name>A0A1R1B735_PAELA</name>
<evidence type="ECO:0000256" key="8">
    <source>
        <dbReference type="ARBA" id="ARBA00023163"/>
    </source>
</evidence>
<dbReference type="Proteomes" id="UP000187074">
    <property type="component" value="Unassembled WGS sequence"/>
</dbReference>
<proteinExistence type="inferred from homology"/>
<evidence type="ECO:0000256" key="3">
    <source>
        <dbReference type="ARBA" id="ARBA00022679"/>
    </source>
</evidence>
<evidence type="ECO:0000256" key="2">
    <source>
        <dbReference type="ARBA" id="ARBA00022478"/>
    </source>
</evidence>
<evidence type="ECO:0000256" key="1">
    <source>
        <dbReference type="ARBA" id="ARBA00008798"/>
    </source>
</evidence>
<dbReference type="AlphaFoldDB" id="A0A1R1B735"/>
<keyword evidence="5" id="KW-0805">Transcription regulation</keyword>
<evidence type="ECO:0000256" key="5">
    <source>
        <dbReference type="ARBA" id="ARBA00023015"/>
    </source>
</evidence>
<dbReference type="GO" id="GO:0000428">
    <property type="term" value="C:DNA-directed RNA polymerase complex"/>
    <property type="evidence" value="ECO:0007669"/>
    <property type="project" value="UniProtKB-KW"/>
</dbReference>
<organism evidence="11 12">
    <name type="scientific">Paenibacillus lautus</name>
    <name type="common">Bacillus lautus</name>
    <dbReference type="NCBI Taxonomy" id="1401"/>
    <lineage>
        <taxon>Bacteria</taxon>
        <taxon>Bacillati</taxon>
        <taxon>Bacillota</taxon>
        <taxon>Bacilli</taxon>
        <taxon>Bacillales</taxon>
        <taxon>Paenibacillaceae</taxon>
        <taxon>Paenibacillus</taxon>
    </lineage>
</organism>
<dbReference type="GO" id="GO:0001216">
    <property type="term" value="F:DNA-binding transcription activator activity"/>
    <property type="evidence" value="ECO:0007669"/>
    <property type="project" value="InterPro"/>
</dbReference>
<comment type="caution">
    <text evidence="11">The sequence shown here is derived from an EMBL/GenBank/DDBJ whole genome shotgun (WGS) entry which is preliminary data.</text>
</comment>
<evidence type="ECO:0000256" key="4">
    <source>
        <dbReference type="ARBA" id="ARBA00022695"/>
    </source>
</evidence>
<keyword evidence="2" id="KW-0240">DNA-directed RNA polymerase</keyword>
<dbReference type="GO" id="GO:0003677">
    <property type="term" value="F:DNA binding"/>
    <property type="evidence" value="ECO:0007669"/>
    <property type="project" value="UniProtKB-KW"/>
</dbReference>
<dbReference type="PROSITE" id="PS00718">
    <property type="entry name" value="SIGMA54_2"/>
    <property type="match status" value="1"/>
</dbReference>
<dbReference type="GO" id="GO:0016779">
    <property type="term" value="F:nucleotidyltransferase activity"/>
    <property type="evidence" value="ECO:0007669"/>
    <property type="project" value="UniProtKB-KW"/>
</dbReference>
<dbReference type="GO" id="GO:0006352">
    <property type="term" value="P:DNA-templated transcription initiation"/>
    <property type="evidence" value="ECO:0007669"/>
    <property type="project" value="InterPro"/>
</dbReference>
<accession>A0A1R1B735</accession>
<dbReference type="STRING" id="1401.BK123_05840"/>
<protein>
    <submittedName>
        <fullName evidence="11">RNA polymerase sigma-54 factor</fullName>
    </submittedName>
</protein>
<dbReference type="PIRSF" id="PIRSF000774">
    <property type="entry name" value="RpoN"/>
    <property type="match status" value="1"/>
</dbReference>
<evidence type="ECO:0000256" key="6">
    <source>
        <dbReference type="ARBA" id="ARBA00023082"/>
    </source>
</evidence>
<keyword evidence="8" id="KW-0804">Transcription</keyword>
<dbReference type="NCBIfam" id="TIGR02395">
    <property type="entry name" value="rpoN_sigma"/>
    <property type="match status" value="1"/>
</dbReference>
<dbReference type="InterPro" id="IPR038709">
    <property type="entry name" value="RpoN_core-bd_sf"/>
</dbReference>
<dbReference type="PRINTS" id="PR00045">
    <property type="entry name" value="SIGMA54FCT"/>
</dbReference>
<dbReference type="PANTHER" id="PTHR32248">
    <property type="entry name" value="RNA POLYMERASE SIGMA-54 FACTOR"/>
    <property type="match status" value="1"/>
</dbReference>
<dbReference type="GO" id="GO:0016987">
    <property type="term" value="F:sigma factor activity"/>
    <property type="evidence" value="ECO:0007669"/>
    <property type="project" value="UniProtKB-KW"/>
</dbReference>
<evidence type="ECO:0000256" key="7">
    <source>
        <dbReference type="ARBA" id="ARBA00023125"/>
    </source>
</evidence>
<evidence type="ECO:0000313" key="11">
    <source>
        <dbReference type="EMBL" id="OME95339.1"/>
    </source>
</evidence>
<keyword evidence="4" id="KW-0548">Nucleotidyltransferase</keyword>
<evidence type="ECO:0000259" key="9">
    <source>
        <dbReference type="Pfam" id="PF04552"/>
    </source>
</evidence>
<sequence>MLLGYQLVQDQSTKLAITPELKQSIHILTMSAEDLVRYLQEQEAENPVLELEFRRDYDAYGYRRRATISNGYEMDPLRNARQLQDTLESRLRSQLRMLPLPREVYRIAAFMAGNLRDDGYLDIPITEIRRKLDVSEELIRTAHEALQSLEPAGVGCGDLSECLLLQIIRDPAAAPYAYEVADRYMSELAYGKLEKIAMALNIPMETARTASEYIRGLNPRPGLAYASLEPEYIVPDAIVEYYEGGFIVSIHPENLPKLSINNSSREWVKLRGSAEATSYLSSCVRSARWLVRSLAKRNRTLMRVVNAIMEEQRQFLVEGIKGIAPMKMNTISTKLDLHESTVSRAVNGKFVLTPHGVLPLKYFFSARLSTTGGSGVSSRSVKARIKELIDAENKNIPYSDQHMADMLRAEGIRLSRRTVAKYREQMQIMPSSFRKRR</sequence>
<dbReference type="Pfam" id="PF04552">
    <property type="entry name" value="Sigma54_DBD"/>
    <property type="match status" value="1"/>
</dbReference>
<evidence type="ECO:0000313" key="12">
    <source>
        <dbReference type="Proteomes" id="UP000187074"/>
    </source>
</evidence>
<gene>
    <name evidence="11" type="ORF">BK123_05840</name>
</gene>
<dbReference type="InterPro" id="IPR000394">
    <property type="entry name" value="RNA_pol_sigma_54"/>
</dbReference>
<dbReference type="Gene3D" id="1.10.10.1330">
    <property type="entry name" value="RNA polymerase sigma-54 factor, core-binding domain"/>
    <property type="match status" value="1"/>
</dbReference>